<dbReference type="SUPFAM" id="SSF51735">
    <property type="entry name" value="NAD(P)-binding Rossmann-fold domains"/>
    <property type="match status" value="1"/>
</dbReference>
<name>A0A9D2NB50_9FIRM</name>
<feature type="domain" description="D-isomer specific 2-hydroxyacid dehydrogenase NAD-binding" evidence="6">
    <location>
        <begin position="108"/>
        <end position="289"/>
    </location>
</feature>
<evidence type="ECO:0000256" key="4">
    <source>
        <dbReference type="RuleBase" id="RU003719"/>
    </source>
</evidence>
<dbReference type="GO" id="GO:0016616">
    <property type="term" value="F:oxidoreductase activity, acting on the CH-OH group of donors, NAD or NADP as acceptor"/>
    <property type="evidence" value="ECO:0007669"/>
    <property type="project" value="InterPro"/>
</dbReference>
<dbReference type="InterPro" id="IPR050418">
    <property type="entry name" value="D-iso_2-hydroxyacid_DH_PdxB"/>
</dbReference>
<accession>A0A9D2NB50</accession>
<dbReference type="InterPro" id="IPR036291">
    <property type="entry name" value="NAD(P)-bd_dom_sf"/>
</dbReference>
<evidence type="ECO:0000256" key="2">
    <source>
        <dbReference type="ARBA" id="ARBA00023002"/>
    </source>
</evidence>
<dbReference type="FunFam" id="3.40.50.720:FF:000203">
    <property type="entry name" value="D-3-phosphoglycerate dehydrogenase (SerA)"/>
    <property type="match status" value="1"/>
</dbReference>
<keyword evidence="2 4" id="KW-0560">Oxidoreductase</keyword>
<dbReference type="EMBL" id="DWWU01000027">
    <property type="protein sequence ID" value="HJC15441.1"/>
    <property type="molecule type" value="Genomic_DNA"/>
</dbReference>
<comment type="similarity">
    <text evidence="1 4">Belongs to the D-isomer specific 2-hydroxyacid dehydrogenase family.</text>
</comment>
<reference evidence="7" key="1">
    <citation type="journal article" date="2021" name="PeerJ">
        <title>Extensive microbial diversity within the chicken gut microbiome revealed by metagenomics and culture.</title>
        <authorList>
            <person name="Gilroy R."/>
            <person name="Ravi A."/>
            <person name="Getino M."/>
            <person name="Pursley I."/>
            <person name="Horton D.L."/>
            <person name="Alikhan N.F."/>
            <person name="Baker D."/>
            <person name="Gharbi K."/>
            <person name="Hall N."/>
            <person name="Watson M."/>
            <person name="Adriaenssens E.M."/>
            <person name="Foster-Nyarko E."/>
            <person name="Jarju S."/>
            <person name="Secka A."/>
            <person name="Antonio M."/>
            <person name="Oren A."/>
            <person name="Chaudhuri R.R."/>
            <person name="La Ragione R."/>
            <person name="Hildebrand F."/>
            <person name="Pallen M.J."/>
        </authorList>
    </citation>
    <scope>NUCLEOTIDE SEQUENCE</scope>
    <source>
        <strain evidence="7">CHK185-5351</strain>
    </source>
</reference>
<dbReference type="CDD" id="cd12162">
    <property type="entry name" value="2-Hacid_dh_4"/>
    <property type="match status" value="1"/>
</dbReference>
<evidence type="ECO:0000256" key="1">
    <source>
        <dbReference type="ARBA" id="ARBA00005854"/>
    </source>
</evidence>
<gene>
    <name evidence="7" type="ORF">H9705_06390</name>
</gene>
<evidence type="ECO:0000259" key="5">
    <source>
        <dbReference type="Pfam" id="PF00389"/>
    </source>
</evidence>
<dbReference type="InterPro" id="IPR006139">
    <property type="entry name" value="D-isomer_2_OHA_DH_cat_dom"/>
</dbReference>
<dbReference type="InterPro" id="IPR006140">
    <property type="entry name" value="D-isomer_DH_NAD-bd"/>
</dbReference>
<dbReference type="PANTHER" id="PTHR43761:SF1">
    <property type="entry name" value="D-ISOMER SPECIFIC 2-HYDROXYACID DEHYDROGENASE CATALYTIC DOMAIN-CONTAINING PROTEIN-RELATED"/>
    <property type="match status" value="1"/>
</dbReference>
<comment type="caution">
    <text evidence="7">The sequence shown here is derived from an EMBL/GenBank/DDBJ whole genome shotgun (WGS) entry which is preliminary data.</text>
</comment>
<organism evidence="7 8">
    <name type="scientific">Candidatus Fusicatenibacter intestinigallinarum</name>
    <dbReference type="NCBI Taxonomy" id="2838598"/>
    <lineage>
        <taxon>Bacteria</taxon>
        <taxon>Bacillati</taxon>
        <taxon>Bacillota</taxon>
        <taxon>Clostridia</taxon>
        <taxon>Lachnospirales</taxon>
        <taxon>Lachnospiraceae</taxon>
        <taxon>Fusicatenibacter</taxon>
    </lineage>
</organism>
<reference evidence="7" key="2">
    <citation type="submission" date="2021-04" db="EMBL/GenBank/DDBJ databases">
        <authorList>
            <person name="Gilroy R."/>
        </authorList>
    </citation>
    <scope>NUCLEOTIDE SEQUENCE</scope>
    <source>
        <strain evidence="7">CHK185-5351</strain>
    </source>
</reference>
<feature type="domain" description="D-isomer specific 2-hydroxyacid dehydrogenase catalytic" evidence="5">
    <location>
        <begin position="18"/>
        <end position="316"/>
    </location>
</feature>
<protein>
    <submittedName>
        <fullName evidence="7">D-2-hydroxyacid dehydrogenase</fullName>
    </submittedName>
</protein>
<dbReference type="GO" id="GO:0051287">
    <property type="term" value="F:NAD binding"/>
    <property type="evidence" value="ECO:0007669"/>
    <property type="project" value="InterPro"/>
</dbReference>
<dbReference type="SUPFAM" id="SSF52283">
    <property type="entry name" value="Formate/glycerate dehydrogenase catalytic domain-like"/>
    <property type="match status" value="1"/>
</dbReference>
<dbReference type="Pfam" id="PF02826">
    <property type="entry name" value="2-Hacid_dh_C"/>
    <property type="match status" value="1"/>
</dbReference>
<sequence>MRKIVVLDGYTENPGDLSWDVLKAYGELAIYDRTPEHLTAERMKDAEIVLTNKTVISGKDMEENPALKFISVLATGYNVVDLAAARKRGITVSNVPAYGTESVAQFTMALLLELCHHVGAHSDSVHQGRWTSCQDFCYWEYPLVELAGKTLGIIGFGRIGRSVARMASAFGMRVLVCAAHEIPEHDLSEQIQSAELEKIYRESDVLTLHCPLTAENQGMICRETIRQMKTGAFLINTARGGLLQEADVAEALREGKLGGAALDVVSKEPIERENPLLQAPNTILTPHIAWAPKEARQRLMEVTAENIRAFLEGKPVHVV</sequence>
<dbReference type="PANTHER" id="PTHR43761">
    <property type="entry name" value="D-ISOMER SPECIFIC 2-HYDROXYACID DEHYDROGENASE FAMILY PROTEIN (AFU_ORTHOLOGUE AFUA_1G13630)"/>
    <property type="match status" value="1"/>
</dbReference>
<evidence type="ECO:0000313" key="8">
    <source>
        <dbReference type="Proteomes" id="UP000823849"/>
    </source>
</evidence>
<evidence type="ECO:0000256" key="3">
    <source>
        <dbReference type="ARBA" id="ARBA00023027"/>
    </source>
</evidence>
<evidence type="ECO:0000259" key="6">
    <source>
        <dbReference type="Pfam" id="PF02826"/>
    </source>
</evidence>
<dbReference type="AlphaFoldDB" id="A0A9D2NB50"/>
<evidence type="ECO:0000313" key="7">
    <source>
        <dbReference type="EMBL" id="HJC15441.1"/>
    </source>
</evidence>
<dbReference type="Pfam" id="PF00389">
    <property type="entry name" value="2-Hacid_dh"/>
    <property type="match status" value="1"/>
</dbReference>
<keyword evidence="3" id="KW-0520">NAD</keyword>
<dbReference type="Gene3D" id="3.40.50.720">
    <property type="entry name" value="NAD(P)-binding Rossmann-like Domain"/>
    <property type="match status" value="2"/>
</dbReference>
<proteinExistence type="inferred from homology"/>
<dbReference type="Proteomes" id="UP000823849">
    <property type="component" value="Unassembled WGS sequence"/>
</dbReference>